<feature type="region of interest" description="Disordered" evidence="1">
    <location>
        <begin position="782"/>
        <end position="805"/>
    </location>
</feature>
<feature type="region of interest" description="Disordered" evidence="1">
    <location>
        <begin position="172"/>
        <end position="238"/>
    </location>
</feature>
<sequence>MEKRSSKLFGGRISSIFNAHTHGSSHNETGLFHHTSETADQPKLNVASDRFHLPQDSDEGSRLIPPIENATHHRKPHESSQIQPQSPVNAEYSNPQTPANNSRHHHNRLSAQLAAPSSGDSLFPSPQVSSVLGSPMRPLSSKPLQNSSRVSGSPAYLVNLGPVPYSPTRLTESGIPEHSEFEVTNISPSGHRAPRRKPPPDLMNSEFDFVGPVYSMDDVGSPVSASKDAKFEDNLSNVADFRDIIEKIESEITDGSGLNYHDESSGDDEGEIIGTSSRSRSTSRSPENSEAESDTPYRHQAPLTHAQYFHSREDSTEPPNEEDINRNEEDDDGDDFKDEFLITKNSSRKDSYTLALETRSNRSEEDHGIMAQVPYPINDIYARQVWNDNGRIDSFDNSLVQSPSVPYPAGPIVPDSSTSSSTSLELSSTQHPQQQPFVSPKIAPTRTLSQPSSIPSQQQQAAALMFSPGGIITPCSSKSNVIGKSDSIRTTNTSASSTHRVPFNKGPARQKSVDTVSGLNTVELRAKSSISRSLGHRKTGSIGSFQSLNSNRNVNLATLKKSFNLRPGEGERSIYVTTIRKSSGAANNDTGPGKWKLPTALQVIDRSAIQTAKYLRSAGSKYKKSSGVELKHGHLERRLLRSEADDFDDSEIGARSPLARSGTETSKILTHVLSTNTDASQATILTSNTYSSTSSVDRTSLVAHGTTTSNNTTINSSEQNNELLDAEATSSSNATQLERASSVSSSSSGSVSSSMAAGVYYQHPGYNTKSDEEINASIASAPSTLNYDDNESLPRLVLVNPDGDD</sequence>
<feature type="compositionally biased region" description="Polar residues" evidence="1">
    <location>
        <begin position="79"/>
        <end position="101"/>
    </location>
</feature>
<evidence type="ECO:0000256" key="1">
    <source>
        <dbReference type="SAM" id="MobiDB-lite"/>
    </source>
</evidence>
<organism evidence="2 3">
    <name type="scientific">Scheffersomyces spartinae</name>
    <dbReference type="NCBI Taxonomy" id="45513"/>
    <lineage>
        <taxon>Eukaryota</taxon>
        <taxon>Fungi</taxon>
        <taxon>Dikarya</taxon>
        <taxon>Ascomycota</taxon>
        <taxon>Saccharomycotina</taxon>
        <taxon>Pichiomycetes</taxon>
        <taxon>Debaryomycetaceae</taxon>
        <taxon>Scheffersomyces</taxon>
    </lineage>
</organism>
<dbReference type="GeneID" id="66113721"/>
<name>A0A9P8AHS0_9ASCO</name>
<accession>A0A9P8AHS0</accession>
<dbReference type="EMBL" id="JAHMUF010000010">
    <property type="protein sequence ID" value="KAG7193662.1"/>
    <property type="molecule type" value="Genomic_DNA"/>
</dbReference>
<feature type="region of interest" description="Disordered" evidence="1">
    <location>
        <begin position="250"/>
        <end position="337"/>
    </location>
</feature>
<dbReference type="RefSeq" id="XP_043049210.1">
    <property type="nucleotide sequence ID" value="XM_043191198.1"/>
</dbReference>
<dbReference type="AlphaFoldDB" id="A0A9P8AHS0"/>
<feature type="compositionally biased region" description="Basic and acidic residues" evidence="1">
    <location>
        <begin position="49"/>
        <end position="61"/>
    </location>
</feature>
<reference evidence="2" key="1">
    <citation type="submission" date="2021-03" db="EMBL/GenBank/DDBJ databases">
        <authorList>
            <person name="Palmer J.M."/>
        </authorList>
    </citation>
    <scope>NUCLEOTIDE SEQUENCE</scope>
    <source>
        <strain evidence="2">ARV_011</strain>
    </source>
</reference>
<comment type="caution">
    <text evidence="2">The sequence shown here is derived from an EMBL/GenBank/DDBJ whole genome shotgun (WGS) entry which is preliminary data.</text>
</comment>
<evidence type="ECO:0000313" key="3">
    <source>
        <dbReference type="Proteomes" id="UP000790833"/>
    </source>
</evidence>
<feature type="region of interest" description="Disordered" evidence="1">
    <location>
        <begin position="402"/>
        <end position="437"/>
    </location>
</feature>
<dbReference type="OrthoDB" id="4026687at2759"/>
<feature type="compositionally biased region" description="Polar residues" evidence="1">
    <location>
        <begin position="728"/>
        <end position="739"/>
    </location>
</feature>
<feature type="compositionally biased region" description="Acidic residues" evidence="1">
    <location>
        <begin position="328"/>
        <end position="337"/>
    </location>
</feature>
<dbReference type="Proteomes" id="UP000790833">
    <property type="component" value="Unassembled WGS sequence"/>
</dbReference>
<feature type="compositionally biased region" description="Low complexity" evidence="1">
    <location>
        <begin position="416"/>
        <end position="429"/>
    </location>
</feature>
<keyword evidence="3" id="KW-1185">Reference proteome</keyword>
<gene>
    <name evidence="2" type="ORF">KQ657_000347</name>
</gene>
<feature type="compositionally biased region" description="Low complexity" evidence="1">
    <location>
        <begin position="275"/>
        <end position="285"/>
    </location>
</feature>
<feature type="compositionally biased region" description="Polar residues" evidence="1">
    <location>
        <begin position="118"/>
        <end position="132"/>
    </location>
</feature>
<feature type="compositionally biased region" description="Polar residues" evidence="1">
    <location>
        <begin position="487"/>
        <end position="499"/>
    </location>
</feature>
<proteinExistence type="predicted"/>
<protein>
    <submittedName>
        <fullName evidence="2">Uncharacterized protein</fullName>
    </submittedName>
</protein>
<feature type="compositionally biased region" description="Polar residues" evidence="1">
    <location>
        <begin position="142"/>
        <end position="151"/>
    </location>
</feature>
<feature type="compositionally biased region" description="Low complexity" evidence="1">
    <location>
        <begin position="741"/>
        <end position="752"/>
    </location>
</feature>
<evidence type="ECO:0000313" key="2">
    <source>
        <dbReference type="EMBL" id="KAG7193662.1"/>
    </source>
</evidence>
<feature type="region of interest" description="Disordered" evidence="1">
    <location>
        <begin position="487"/>
        <end position="512"/>
    </location>
</feature>
<feature type="region of interest" description="Disordered" evidence="1">
    <location>
        <begin position="18"/>
        <end position="152"/>
    </location>
</feature>
<feature type="compositionally biased region" description="Polar residues" evidence="1">
    <location>
        <begin position="18"/>
        <end position="28"/>
    </location>
</feature>
<feature type="region of interest" description="Disordered" evidence="1">
    <location>
        <begin position="725"/>
        <end position="752"/>
    </location>
</feature>